<dbReference type="InterPro" id="IPR010036">
    <property type="entry name" value="MDP_1_eu_arc"/>
</dbReference>
<dbReference type="Pfam" id="PF12689">
    <property type="entry name" value="Acid_PPase"/>
    <property type="match status" value="1"/>
</dbReference>
<dbReference type="PANTHER" id="PTHR17901">
    <property type="entry name" value="MAGNESIUM-DEPENDENT PHOSPHATASE 1 MDP1"/>
    <property type="match status" value="1"/>
</dbReference>
<dbReference type="SFLD" id="SFLDG01129">
    <property type="entry name" value="C1.5:_HAD__Beta-PGM__Phosphata"/>
    <property type="match status" value="1"/>
</dbReference>
<accession>A0AAF0EQG0</accession>
<keyword evidence="2" id="KW-1185">Reference proteome</keyword>
<dbReference type="EC" id="3.1.3.48" evidence="1"/>
<dbReference type="Gene3D" id="3.40.50.1000">
    <property type="entry name" value="HAD superfamily/HAD-like"/>
    <property type="match status" value="1"/>
</dbReference>
<dbReference type="InterPro" id="IPR036412">
    <property type="entry name" value="HAD-like_sf"/>
</dbReference>
<dbReference type="GO" id="GO:0004725">
    <property type="term" value="F:protein tyrosine phosphatase activity"/>
    <property type="evidence" value="ECO:0007669"/>
    <property type="project" value="UniProtKB-EC"/>
</dbReference>
<dbReference type="SUPFAM" id="SSF56784">
    <property type="entry name" value="HAD-like"/>
    <property type="match status" value="1"/>
</dbReference>
<dbReference type="InterPro" id="IPR023214">
    <property type="entry name" value="HAD_sf"/>
</dbReference>
<dbReference type="GO" id="GO:0003993">
    <property type="term" value="F:acid phosphatase activity"/>
    <property type="evidence" value="ECO:0007669"/>
    <property type="project" value="TreeGrafter"/>
</dbReference>
<dbReference type="AlphaFoldDB" id="A0AAF0EQG0"/>
<gene>
    <name evidence="1" type="ORF">MNAN1_001900</name>
</gene>
<proteinExistence type="predicted"/>
<organism evidence="1 2">
    <name type="scientific">Malassezia nana</name>
    <dbReference type="NCBI Taxonomy" id="180528"/>
    <lineage>
        <taxon>Eukaryota</taxon>
        <taxon>Fungi</taxon>
        <taxon>Dikarya</taxon>
        <taxon>Basidiomycota</taxon>
        <taxon>Ustilaginomycotina</taxon>
        <taxon>Malasseziomycetes</taxon>
        <taxon>Malasseziales</taxon>
        <taxon>Malasseziaceae</taxon>
        <taxon>Malassezia</taxon>
    </lineage>
</organism>
<keyword evidence="1" id="KW-0378">Hydrolase</keyword>
<evidence type="ECO:0000313" key="1">
    <source>
        <dbReference type="EMBL" id="WFD26911.1"/>
    </source>
</evidence>
<dbReference type="PANTHER" id="PTHR17901:SF14">
    <property type="entry name" value="MAGNESIUM-DEPENDENT PHOSPHATASE 1"/>
    <property type="match status" value="1"/>
</dbReference>
<protein>
    <submittedName>
        <fullName evidence="1">Protein-tyrosine-phosphatase</fullName>
        <ecNumber evidence="1">3.1.3.48</ecNumber>
    </submittedName>
</protein>
<dbReference type="Proteomes" id="UP001213623">
    <property type="component" value="Chromosome 3"/>
</dbReference>
<evidence type="ECO:0000313" key="2">
    <source>
        <dbReference type="Proteomes" id="UP001213623"/>
    </source>
</evidence>
<name>A0AAF0EQG0_9BASI</name>
<dbReference type="SFLD" id="SFLDS00003">
    <property type="entry name" value="Haloacid_Dehalogenase"/>
    <property type="match status" value="1"/>
</dbReference>
<sequence length="169" mass="19175">MRSEAPWPKLVVFDLDYTLWPVCMYELIGKLWVDTHVDPPLQRRAGALNEVVDRGILFELKRRNVQVAAASRTCAPRVARQALQGLWIASTPDEKPVSVGCSKVAHFEQLAQATGIDYVDMLFYDDEHRNADVQKKLGVHFVQVGSRGLDRATFEQGLQAWRKRRQTAA</sequence>
<dbReference type="EMBL" id="CP119894">
    <property type="protein sequence ID" value="WFD26911.1"/>
    <property type="molecule type" value="Genomic_DNA"/>
</dbReference>
<reference evidence="1" key="1">
    <citation type="submission" date="2023-03" db="EMBL/GenBank/DDBJ databases">
        <title>Mating type loci evolution in Malassezia.</title>
        <authorList>
            <person name="Coelho M.A."/>
        </authorList>
    </citation>
    <scope>NUCLEOTIDE SEQUENCE</scope>
    <source>
        <strain evidence="1">CBS 9557</strain>
    </source>
</reference>
<dbReference type="SFLD" id="SFLDG01131">
    <property type="entry name" value="C1.5.2:_MDP_Like"/>
    <property type="match status" value="1"/>
</dbReference>